<dbReference type="Proteomes" id="UP000190229">
    <property type="component" value="Unassembled WGS sequence"/>
</dbReference>
<keyword evidence="5 9" id="KW-0808">Transferase</keyword>
<comment type="caution">
    <text evidence="11">The sequence shown here is derived from an EMBL/GenBank/DDBJ whole genome shotgun (WGS) entry which is preliminary data.</text>
</comment>
<dbReference type="AlphaFoldDB" id="A0A1V4EXP6"/>
<accession>A0A1V4EXP6</accession>
<organism evidence="11 12">
    <name type="scientific">Ferroacidibacillus organovorans</name>
    <dbReference type="NCBI Taxonomy" id="1765683"/>
    <lineage>
        <taxon>Bacteria</taxon>
        <taxon>Bacillati</taxon>
        <taxon>Bacillota</taxon>
        <taxon>Bacilli</taxon>
        <taxon>Bacillales</taxon>
        <taxon>Alicyclobacillaceae</taxon>
        <taxon>Ferroacidibacillus</taxon>
    </lineage>
</organism>
<dbReference type="PROSITE" id="PS00840">
    <property type="entry name" value="SUMT_2"/>
    <property type="match status" value="1"/>
</dbReference>
<dbReference type="EC" id="2.1.1.107" evidence="2"/>
<dbReference type="CDD" id="cd11642">
    <property type="entry name" value="SUMT"/>
    <property type="match status" value="1"/>
</dbReference>
<evidence type="ECO:0000259" key="10">
    <source>
        <dbReference type="Pfam" id="PF00590"/>
    </source>
</evidence>
<evidence type="ECO:0000256" key="8">
    <source>
        <dbReference type="ARBA" id="ARBA00079776"/>
    </source>
</evidence>
<dbReference type="InterPro" id="IPR003043">
    <property type="entry name" value="Uropor_MeTrfase_CS"/>
</dbReference>
<dbReference type="Pfam" id="PF00590">
    <property type="entry name" value="TP_methylase"/>
    <property type="match status" value="1"/>
</dbReference>
<keyword evidence="7" id="KW-0627">Porphyrin biosynthesis</keyword>
<evidence type="ECO:0000313" key="11">
    <source>
        <dbReference type="EMBL" id="OPG17717.1"/>
    </source>
</evidence>
<evidence type="ECO:0000256" key="9">
    <source>
        <dbReference type="RuleBase" id="RU003960"/>
    </source>
</evidence>
<feature type="domain" description="Tetrapyrrole methylase" evidence="10">
    <location>
        <begin position="30"/>
        <end position="237"/>
    </location>
</feature>
<proteinExistence type="inferred from homology"/>
<keyword evidence="6" id="KW-0949">S-adenosyl-L-methionine</keyword>
<dbReference type="GO" id="GO:0019354">
    <property type="term" value="P:siroheme biosynthetic process"/>
    <property type="evidence" value="ECO:0007669"/>
    <property type="project" value="InterPro"/>
</dbReference>
<dbReference type="GO" id="GO:0032259">
    <property type="term" value="P:methylation"/>
    <property type="evidence" value="ECO:0007669"/>
    <property type="project" value="UniProtKB-KW"/>
</dbReference>
<evidence type="ECO:0000256" key="2">
    <source>
        <dbReference type="ARBA" id="ARBA00012162"/>
    </source>
</evidence>
<sequence length="519" mass="56563">MLQIIDRKKSTMYNAHKTDRFNGGVQMNPVMLLGAGPGDPQLLSVRGRAVLETAEVVVYDRLVSPVLLESAPVSTEFFYVGKASSAHSVAQEEIQQLLIQKAREGKRVVRLKGGDPFIFGRGGEEAAVLRSAQIPFQIIPGVSSAMSVPAYAGIPLTQRAMACSFRVVAGHLSSAVLPAFGQPHAGETLVILMGLANLQEIVTSLLAHGYSHELPVAVTRCGTTAEQATVQGTLADIASRVTRARLRSPAMIVVGETVHLRDALAWRERLPLFGKRILCIGETSDQIRTDCDQLQEAGAEVFPFLLERYATVSESTEEKIAALLCDEGKGQVAVIVRTLLGAKALLRIFRERETHPIRFPHVSIASARADVIAYLEERGVLPERILGLYPDDLQTFFMRHSGGHVFSECGNGLPPVAGTLPLTLVEYRVDGMSPLRAWLEANEMHPADAVISYAENAVAHVKRQVVWPRGASEHWRANLAGKEDSIEIEELCKRIAWASAWEVGLDRENGCEAFDGIAN</sequence>
<dbReference type="GO" id="GO:0004851">
    <property type="term" value="F:uroporphyrin-III C-methyltransferase activity"/>
    <property type="evidence" value="ECO:0007669"/>
    <property type="project" value="UniProtKB-EC"/>
</dbReference>
<evidence type="ECO:0000256" key="1">
    <source>
        <dbReference type="ARBA" id="ARBA00005879"/>
    </source>
</evidence>
<evidence type="ECO:0000256" key="4">
    <source>
        <dbReference type="ARBA" id="ARBA00022603"/>
    </source>
</evidence>
<evidence type="ECO:0000256" key="3">
    <source>
        <dbReference type="ARBA" id="ARBA00018323"/>
    </source>
</evidence>
<dbReference type="InterPro" id="IPR000878">
    <property type="entry name" value="4pyrrol_Mease"/>
</dbReference>
<evidence type="ECO:0000256" key="5">
    <source>
        <dbReference type="ARBA" id="ARBA00022679"/>
    </source>
</evidence>
<dbReference type="InterPro" id="IPR035996">
    <property type="entry name" value="4pyrrol_Methylase_sf"/>
</dbReference>
<dbReference type="OrthoDB" id="9815856at2"/>
<dbReference type="PANTHER" id="PTHR45790:SF3">
    <property type="entry name" value="S-ADENOSYL-L-METHIONINE-DEPENDENT UROPORPHYRINOGEN III METHYLTRANSFERASE, CHLOROPLASTIC"/>
    <property type="match status" value="1"/>
</dbReference>
<evidence type="ECO:0000313" key="12">
    <source>
        <dbReference type="Proteomes" id="UP000190229"/>
    </source>
</evidence>
<dbReference type="PANTHER" id="PTHR45790">
    <property type="entry name" value="SIROHEME SYNTHASE-RELATED"/>
    <property type="match status" value="1"/>
</dbReference>
<gene>
    <name evidence="11" type="ORF">B2M26_00800</name>
</gene>
<dbReference type="InterPro" id="IPR014777">
    <property type="entry name" value="4pyrrole_Mease_sub1"/>
</dbReference>
<dbReference type="EMBL" id="MWPS01000001">
    <property type="protein sequence ID" value="OPG17717.1"/>
    <property type="molecule type" value="Genomic_DNA"/>
</dbReference>
<name>A0A1V4EXP6_9BACL</name>
<keyword evidence="4 9" id="KW-0489">Methyltransferase</keyword>
<evidence type="ECO:0000256" key="6">
    <source>
        <dbReference type="ARBA" id="ARBA00022691"/>
    </source>
</evidence>
<comment type="similarity">
    <text evidence="1 9">Belongs to the precorrin methyltransferase family.</text>
</comment>
<dbReference type="SUPFAM" id="SSF53790">
    <property type="entry name" value="Tetrapyrrole methylase"/>
    <property type="match status" value="1"/>
</dbReference>
<dbReference type="InterPro" id="IPR006366">
    <property type="entry name" value="CobA/CysG_C"/>
</dbReference>
<dbReference type="NCBIfam" id="NF004790">
    <property type="entry name" value="PRK06136.1"/>
    <property type="match status" value="1"/>
</dbReference>
<evidence type="ECO:0000256" key="7">
    <source>
        <dbReference type="ARBA" id="ARBA00023244"/>
    </source>
</evidence>
<dbReference type="Gene3D" id="3.40.1010.10">
    <property type="entry name" value="Cobalt-precorrin-4 Transmethylase, Domain 1"/>
    <property type="match status" value="1"/>
</dbReference>
<dbReference type="Gene3D" id="3.30.950.10">
    <property type="entry name" value="Methyltransferase, Cobalt-precorrin-4 Transmethylase, Domain 2"/>
    <property type="match status" value="1"/>
</dbReference>
<keyword evidence="12" id="KW-1185">Reference proteome</keyword>
<dbReference type="InterPro" id="IPR050161">
    <property type="entry name" value="Siro_Cobalamin_biosynth"/>
</dbReference>
<dbReference type="InterPro" id="IPR014776">
    <property type="entry name" value="4pyrrole_Mease_sub2"/>
</dbReference>
<protein>
    <recommendedName>
        <fullName evidence="3">Uroporphyrinogen-III C-methyltransferase</fullName>
        <ecNumber evidence="2">2.1.1.107</ecNumber>
    </recommendedName>
    <alternativeName>
        <fullName evidence="8">Uroporphyrinogen III methylase</fullName>
    </alternativeName>
</protein>
<dbReference type="FunFam" id="3.40.1010.10:FF:000001">
    <property type="entry name" value="Siroheme synthase"/>
    <property type="match status" value="1"/>
</dbReference>
<dbReference type="FunFam" id="3.30.950.10:FF:000001">
    <property type="entry name" value="Siroheme synthase"/>
    <property type="match status" value="1"/>
</dbReference>
<reference evidence="11 12" key="1">
    <citation type="submission" date="2017-02" db="EMBL/GenBank/DDBJ databases">
        <title>Draft genome of Acidibacillus ferrooxidans Huett2.</title>
        <authorList>
            <person name="Schopf S."/>
        </authorList>
    </citation>
    <scope>NUCLEOTIDE SEQUENCE [LARGE SCALE GENOMIC DNA]</scope>
    <source>
        <strain evidence="11 12">Huett2</strain>
    </source>
</reference>
<dbReference type="NCBIfam" id="TIGR01469">
    <property type="entry name" value="cobA_cysG_Cterm"/>
    <property type="match status" value="1"/>
</dbReference>